<dbReference type="SUPFAM" id="SSF51735">
    <property type="entry name" value="NAD(P)-binding Rossmann-fold domains"/>
    <property type="match status" value="1"/>
</dbReference>
<feature type="non-terminal residue" evidence="2">
    <location>
        <position position="96"/>
    </location>
</feature>
<evidence type="ECO:0000259" key="1">
    <source>
        <dbReference type="Pfam" id="PF01408"/>
    </source>
</evidence>
<name>A0A383E1S2_9ZZZZ</name>
<dbReference type="Gene3D" id="3.40.50.720">
    <property type="entry name" value="NAD(P)-binding Rossmann-like Domain"/>
    <property type="match status" value="1"/>
</dbReference>
<dbReference type="EMBL" id="UINC01221838">
    <property type="protein sequence ID" value="SVE50335.1"/>
    <property type="molecule type" value="Genomic_DNA"/>
</dbReference>
<dbReference type="AlphaFoldDB" id="A0A383E1S2"/>
<proteinExistence type="predicted"/>
<protein>
    <recommendedName>
        <fullName evidence="1">Gfo/Idh/MocA-like oxidoreductase N-terminal domain-containing protein</fullName>
    </recommendedName>
</protein>
<dbReference type="Pfam" id="PF01408">
    <property type="entry name" value="GFO_IDH_MocA"/>
    <property type="match status" value="1"/>
</dbReference>
<dbReference type="GO" id="GO:0000166">
    <property type="term" value="F:nucleotide binding"/>
    <property type="evidence" value="ECO:0007669"/>
    <property type="project" value="InterPro"/>
</dbReference>
<accession>A0A383E1S2</accession>
<feature type="domain" description="Gfo/Idh/MocA-like oxidoreductase N-terminal" evidence="1">
    <location>
        <begin position="5"/>
        <end position="95"/>
    </location>
</feature>
<sequence>MAKPLKVGLIGCGGISGAHMGGYQELWDKEFRLFDIVAAADVNISAAETRAQQAQEMQGGDLPKTYDTVDEMLDNHPEIECVDICTLHSEHHALAI</sequence>
<reference evidence="2" key="1">
    <citation type="submission" date="2018-05" db="EMBL/GenBank/DDBJ databases">
        <authorList>
            <person name="Lanie J.A."/>
            <person name="Ng W.-L."/>
            <person name="Kazmierczak K.M."/>
            <person name="Andrzejewski T.M."/>
            <person name="Davidsen T.M."/>
            <person name="Wayne K.J."/>
            <person name="Tettelin H."/>
            <person name="Glass J.I."/>
            <person name="Rusch D."/>
            <person name="Podicherti R."/>
            <person name="Tsui H.-C.T."/>
            <person name="Winkler M.E."/>
        </authorList>
    </citation>
    <scope>NUCLEOTIDE SEQUENCE</scope>
</reference>
<dbReference type="InterPro" id="IPR036291">
    <property type="entry name" value="NAD(P)-bd_dom_sf"/>
</dbReference>
<organism evidence="2">
    <name type="scientific">marine metagenome</name>
    <dbReference type="NCBI Taxonomy" id="408172"/>
    <lineage>
        <taxon>unclassified sequences</taxon>
        <taxon>metagenomes</taxon>
        <taxon>ecological metagenomes</taxon>
    </lineage>
</organism>
<gene>
    <name evidence="2" type="ORF">METZ01_LOCUS503189</name>
</gene>
<dbReference type="InterPro" id="IPR000683">
    <property type="entry name" value="Gfo/Idh/MocA-like_OxRdtase_N"/>
</dbReference>
<evidence type="ECO:0000313" key="2">
    <source>
        <dbReference type="EMBL" id="SVE50335.1"/>
    </source>
</evidence>